<dbReference type="EMBL" id="CP002691">
    <property type="protein sequence ID" value="AEE47922.1"/>
    <property type="molecule type" value="Genomic_DNA"/>
</dbReference>
<dbReference type="eggNOG" id="COG2010">
    <property type="taxonomic scope" value="Bacteria"/>
</dbReference>
<evidence type="ECO:0000259" key="7">
    <source>
        <dbReference type="PROSITE" id="PS51007"/>
    </source>
</evidence>
<proteinExistence type="predicted"/>
<dbReference type="PANTHER" id="PTHR33751">
    <property type="entry name" value="CBB3-TYPE CYTOCHROME C OXIDASE SUBUNIT FIXP"/>
    <property type="match status" value="1"/>
</dbReference>
<dbReference type="InterPro" id="IPR038414">
    <property type="entry name" value="CcoP_N_sf"/>
</dbReference>
<dbReference type="Proteomes" id="UP000008461">
    <property type="component" value="Chromosome"/>
</dbReference>
<evidence type="ECO:0000313" key="9">
    <source>
        <dbReference type="Proteomes" id="UP000008461"/>
    </source>
</evidence>
<reference evidence="8 9" key="1">
    <citation type="journal article" date="2011" name="Stand. Genomic Sci.">
        <title>Complete genome sequence of Haliscomenobacter hydrossis type strain (O).</title>
        <authorList>
            <consortium name="US DOE Joint Genome Institute (JGI-PGF)"/>
            <person name="Daligault H."/>
            <person name="Lapidus A."/>
            <person name="Zeytun A."/>
            <person name="Nolan M."/>
            <person name="Lucas S."/>
            <person name="Del Rio T.G."/>
            <person name="Tice H."/>
            <person name="Cheng J.F."/>
            <person name="Tapia R."/>
            <person name="Han C."/>
            <person name="Goodwin L."/>
            <person name="Pitluck S."/>
            <person name="Liolios K."/>
            <person name="Pagani I."/>
            <person name="Ivanova N."/>
            <person name="Huntemann M."/>
            <person name="Mavromatis K."/>
            <person name="Mikhailova N."/>
            <person name="Pati A."/>
            <person name="Chen A."/>
            <person name="Palaniappan K."/>
            <person name="Land M."/>
            <person name="Hauser L."/>
            <person name="Brambilla E.M."/>
            <person name="Rohde M."/>
            <person name="Verbarg S."/>
            <person name="Goker M."/>
            <person name="Bristow J."/>
            <person name="Eisen J.A."/>
            <person name="Markowitz V."/>
            <person name="Hugenholtz P."/>
            <person name="Kyrpides N.C."/>
            <person name="Klenk H.P."/>
            <person name="Woyke T."/>
        </authorList>
    </citation>
    <scope>NUCLEOTIDE SEQUENCE [LARGE SCALE GENOMIC DNA]</scope>
    <source>
        <strain evidence="9">ATCC 27775 / DSM 1100 / LMG 10767 / O</strain>
    </source>
</reference>
<dbReference type="OrthoDB" id="9811281at2"/>
<evidence type="ECO:0000256" key="2">
    <source>
        <dbReference type="ARBA" id="ARBA00022723"/>
    </source>
</evidence>
<keyword evidence="3 4" id="KW-0408">Iron</keyword>
<gene>
    <name evidence="8" type="ordered locus">Halhy_0008</name>
</gene>
<dbReference type="Gene3D" id="1.10.760.10">
    <property type="entry name" value="Cytochrome c-like domain"/>
    <property type="match status" value="1"/>
</dbReference>
<dbReference type="GO" id="GO:0009055">
    <property type="term" value="F:electron transfer activity"/>
    <property type="evidence" value="ECO:0007669"/>
    <property type="project" value="InterPro"/>
</dbReference>
<dbReference type="InterPro" id="IPR009056">
    <property type="entry name" value="Cyt_c-like_dom"/>
</dbReference>
<feature type="transmembrane region" description="Helical" evidence="5">
    <location>
        <begin position="140"/>
        <end position="159"/>
    </location>
</feature>
<feature type="chain" id="PRO_5003311941" evidence="6">
    <location>
        <begin position="26"/>
        <end position="304"/>
    </location>
</feature>
<feature type="signal peptide" evidence="6">
    <location>
        <begin position="1"/>
        <end position="25"/>
    </location>
</feature>
<keyword evidence="2 4" id="KW-0479">Metal-binding</keyword>
<dbReference type="HOGENOM" id="CLU_061347_0_0_10"/>
<sequence length="304" mass="33460">MKKNKLKKQIVITIIALFSSSLAFAQGAAATASGTSQANSEVYNSLLSNGLIFFAGLTMLGAVLALFHLLSMMIKVQQIKIYQEQGIEAYQEKVKESQEPLWKRQYKAWTNVVPIEKENTVMLDHNYDGIKELDNSLPPWWVAMFYITIFLGVIFFAYYHVLGGPSQADEYNAEMKVAEQAKAAFAATQANQIDEDNLEASTDPQDLAIGKTIYATNCVACHLANGEGSVGPNLTDEFWIHGGGITNIYKTVKNGVPEKGMIAWSAQLKPADMYKVSSYILSLQGTNPPNAKAPQGDKYVPETE</sequence>
<evidence type="ECO:0000256" key="3">
    <source>
        <dbReference type="ARBA" id="ARBA00023004"/>
    </source>
</evidence>
<evidence type="ECO:0000256" key="6">
    <source>
        <dbReference type="SAM" id="SignalP"/>
    </source>
</evidence>
<reference key="2">
    <citation type="submission" date="2011-04" db="EMBL/GenBank/DDBJ databases">
        <title>Complete sequence of chromosome of Haliscomenobacter hydrossis DSM 1100.</title>
        <authorList>
            <consortium name="US DOE Joint Genome Institute (JGI-PGF)"/>
            <person name="Lucas S."/>
            <person name="Han J."/>
            <person name="Lapidus A."/>
            <person name="Bruce D."/>
            <person name="Goodwin L."/>
            <person name="Pitluck S."/>
            <person name="Peters L."/>
            <person name="Kyrpides N."/>
            <person name="Mavromatis K."/>
            <person name="Ivanova N."/>
            <person name="Ovchinnikova G."/>
            <person name="Pagani I."/>
            <person name="Daligault H."/>
            <person name="Detter J.C."/>
            <person name="Han C."/>
            <person name="Land M."/>
            <person name="Hauser L."/>
            <person name="Markowitz V."/>
            <person name="Cheng J.-F."/>
            <person name="Hugenholtz P."/>
            <person name="Woyke T."/>
            <person name="Wu D."/>
            <person name="Verbarg S."/>
            <person name="Frueling A."/>
            <person name="Brambilla E."/>
            <person name="Klenk H.-P."/>
            <person name="Eisen J.A."/>
        </authorList>
    </citation>
    <scope>NUCLEOTIDE SEQUENCE</scope>
    <source>
        <strain>DSM 1100</strain>
    </source>
</reference>
<dbReference type="Gene3D" id="6.10.280.130">
    <property type="match status" value="1"/>
</dbReference>
<evidence type="ECO:0000256" key="5">
    <source>
        <dbReference type="SAM" id="Phobius"/>
    </source>
</evidence>
<dbReference type="PANTHER" id="PTHR33751:SF1">
    <property type="entry name" value="CBB3-TYPE CYTOCHROME C OXIDASE SUBUNIT FIXP"/>
    <property type="match status" value="1"/>
</dbReference>
<dbReference type="GO" id="GO:0020037">
    <property type="term" value="F:heme binding"/>
    <property type="evidence" value="ECO:0007669"/>
    <property type="project" value="InterPro"/>
</dbReference>
<keyword evidence="6" id="KW-0732">Signal</keyword>
<dbReference type="KEGG" id="hhy:Halhy_0008"/>
<dbReference type="GO" id="GO:0046872">
    <property type="term" value="F:metal ion binding"/>
    <property type="evidence" value="ECO:0007669"/>
    <property type="project" value="UniProtKB-KW"/>
</dbReference>
<evidence type="ECO:0000313" key="8">
    <source>
        <dbReference type="EMBL" id="AEE47922.1"/>
    </source>
</evidence>
<dbReference type="InterPro" id="IPR032858">
    <property type="entry name" value="CcoP_N"/>
</dbReference>
<dbReference type="STRING" id="760192.Halhy_0008"/>
<keyword evidence="1 4" id="KW-0349">Heme</keyword>
<keyword evidence="9" id="KW-1185">Reference proteome</keyword>
<feature type="domain" description="Cytochrome c" evidence="7">
    <location>
        <begin position="205"/>
        <end position="284"/>
    </location>
</feature>
<feature type="transmembrane region" description="Helical" evidence="5">
    <location>
        <begin position="50"/>
        <end position="70"/>
    </location>
</feature>
<dbReference type="InterPro" id="IPR036909">
    <property type="entry name" value="Cyt_c-like_dom_sf"/>
</dbReference>
<name>F4KRD2_HALH1</name>
<keyword evidence="5" id="KW-1133">Transmembrane helix</keyword>
<evidence type="ECO:0000256" key="1">
    <source>
        <dbReference type="ARBA" id="ARBA00022617"/>
    </source>
</evidence>
<keyword evidence="5" id="KW-0812">Transmembrane</keyword>
<organism evidence="8 9">
    <name type="scientific">Haliscomenobacter hydrossis (strain ATCC 27775 / DSM 1100 / LMG 10767 / O)</name>
    <dbReference type="NCBI Taxonomy" id="760192"/>
    <lineage>
        <taxon>Bacteria</taxon>
        <taxon>Pseudomonadati</taxon>
        <taxon>Bacteroidota</taxon>
        <taxon>Saprospiria</taxon>
        <taxon>Saprospirales</taxon>
        <taxon>Haliscomenobacteraceae</taxon>
        <taxon>Haliscomenobacter</taxon>
    </lineage>
</organism>
<dbReference type="Pfam" id="PF14715">
    <property type="entry name" value="FixP_N"/>
    <property type="match status" value="1"/>
</dbReference>
<dbReference type="SUPFAM" id="SSF46626">
    <property type="entry name" value="Cytochrome c"/>
    <property type="match status" value="1"/>
</dbReference>
<accession>F4KRD2</accession>
<evidence type="ECO:0000256" key="4">
    <source>
        <dbReference type="PROSITE-ProRule" id="PRU00433"/>
    </source>
</evidence>
<dbReference type="AlphaFoldDB" id="F4KRD2"/>
<dbReference type="Pfam" id="PF13442">
    <property type="entry name" value="Cytochrome_CBB3"/>
    <property type="match status" value="1"/>
</dbReference>
<protein>
    <submittedName>
        <fullName evidence="8">Cytochrome c class I</fullName>
    </submittedName>
</protein>
<dbReference type="RefSeq" id="WP_013762486.1">
    <property type="nucleotide sequence ID" value="NC_015510.1"/>
</dbReference>
<dbReference type="InterPro" id="IPR050597">
    <property type="entry name" value="Cytochrome_c_Oxidase_Subunit"/>
</dbReference>
<keyword evidence="5" id="KW-0472">Membrane</keyword>
<dbReference type="PROSITE" id="PS51007">
    <property type="entry name" value="CYTC"/>
    <property type="match status" value="1"/>
</dbReference>